<dbReference type="PATRIC" id="fig|649747.3.peg.3899"/>
<dbReference type="GO" id="GO:0005975">
    <property type="term" value="P:carbohydrate metabolic process"/>
    <property type="evidence" value="ECO:0007669"/>
    <property type="project" value="InterPro"/>
</dbReference>
<dbReference type="PANTHER" id="PTHR11280:SF5">
    <property type="entry name" value="GLUCOSAMINE-6-PHOSPHATE ISOMERASE"/>
    <property type="match status" value="1"/>
</dbReference>
<feature type="active site" description="For ring-opening step" evidence="4">
    <location>
        <position position="154"/>
    </location>
</feature>
<dbReference type="GO" id="GO:0019262">
    <property type="term" value="P:N-acetylneuraminate catabolic process"/>
    <property type="evidence" value="ECO:0007669"/>
    <property type="project" value="UniProtKB-UniRule"/>
</dbReference>
<dbReference type="GO" id="GO:0004342">
    <property type="term" value="F:glucosamine-6-phosphate deaminase activity"/>
    <property type="evidence" value="ECO:0007669"/>
    <property type="project" value="UniProtKB-UniRule"/>
</dbReference>
<keyword evidence="3 4" id="KW-0119">Carbohydrate metabolism</keyword>
<feature type="domain" description="Glucosamine/galactosamine-6-phosphate isomerase" evidence="5">
    <location>
        <begin position="31"/>
        <end position="246"/>
    </location>
</feature>
<dbReference type="GO" id="GO:0006046">
    <property type="term" value="P:N-acetylglucosamine catabolic process"/>
    <property type="evidence" value="ECO:0007669"/>
    <property type="project" value="UniProtKB-UniRule"/>
</dbReference>
<comment type="caution">
    <text evidence="4">Lacks conserved residue(s) required for the propagation of feature annotation.</text>
</comment>
<dbReference type="Pfam" id="PF01182">
    <property type="entry name" value="Glucosamine_iso"/>
    <property type="match status" value="1"/>
</dbReference>
<comment type="pathway">
    <text evidence="4">Amino-sugar metabolism; N-acetylneuraminate degradation; D-fructose 6-phosphate from N-acetylneuraminate: step 5/5.</text>
</comment>
<dbReference type="CDD" id="cd01399">
    <property type="entry name" value="GlcN6P_deaminase"/>
    <property type="match status" value="1"/>
</dbReference>
<dbReference type="AlphaFoldDB" id="U1Y9Y5"/>
<feature type="active site" description="Proton acceptor; for ring-opening step" evidence="4">
    <location>
        <position position="156"/>
    </location>
</feature>
<comment type="catalytic activity">
    <reaction evidence="1 4">
        <text>alpha-D-glucosamine 6-phosphate + H2O = beta-D-fructose 6-phosphate + NH4(+)</text>
        <dbReference type="Rhea" id="RHEA:12172"/>
        <dbReference type="ChEBI" id="CHEBI:15377"/>
        <dbReference type="ChEBI" id="CHEBI:28938"/>
        <dbReference type="ChEBI" id="CHEBI:57634"/>
        <dbReference type="ChEBI" id="CHEBI:75989"/>
        <dbReference type="EC" id="3.5.99.6"/>
    </reaction>
</comment>
<dbReference type="STRING" id="649747.HMPREF0083_04300"/>
<evidence type="ECO:0000256" key="1">
    <source>
        <dbReference type="ARBA" id="ARBA00000644"/>
    </source>
</evidence>
<keyword evidence="2 4" id="KW-0378">Hydrolase</keyword>
<organism evidence="6 7">
    <name type="scientific">Aneurinibacillus aneurinilyticus ATCC 12856</name>
    <dbReference type="NCBI Taxonomy" id="649747"/>
    <lineage>
        <taxon>Bacteria</taxon>
        <taxon>Bacillati</taxon>
        <taxon>Bacillota</taxon>
        <taxon>Bacilli</taxon>
        <taxon>Bacillales</taxon>
        <taxon>Paenibacillaceae</taxon>
        <taxon>Aneurinibacillus group</taxon>
        <taxon>Aneurinibacillus</taxon>
    </lineage>
</organism>
<proteinExistence type="inferred from homology"/>
<dbReference type="PROSITE" id="PS01161">
    <property type="entry name" value="GLC_GALNAC_ISOMERASE"/>
    <property type="match status" value="1"/>
</dbReference>
<sequence length="272" mass="30294">MKKCPFIQIYLYNVGVIEVNVRIVKDYPEISETAAQHVYDCIQQKEKITIGLATGDTPLGLYRELLRLHHEHPLNVSKLTTFNLDEYVGEAAESSCSYRYYMNQQLFLPLGIPLAQTHVPDGMAADIEAECEQYEAQMKAVGGIDLQVLGVGRNGHIGFNEPGTSFDSHTHKVELSSSTREANAKHFGSLERVPQHAITMGIASILHAKEILLLASGERKAQAMFQLLEGEVTNEWPVTVLRRHANVTVLMDEEAASLLSDKALDNIKVTHR</sequence>
<dbReference type="PANTHER" id="PTHR11280">
    <property type="entry name" value="GLUCOSAMINE-6-PHOSPHATE ISOMERASE"/>
    <property type="match status" value="1"/>
</dbReference>
<keyword evidence="7" id="KW-1185">Reference proteome</keyword>
<evidence type="ECO:0000259" key="5">
    <source>
        <dbReference type="Pfam" id="PF01182"/>
    </source>
</evidence>
<evidence type="ECO:0000313" key="6">
    <source>
        <dbReference type="EMBL" id="ERI07631.1"/>
    </source>
</evidence>
<evidence type="ECO:0000256" key="3">
    <source>
        <dbReference type="ARBA" id="ARBA00023277"/>
    </source>
</evidence>
<comment type="caution">
    <text evidence="6">The sequence shown here is derived from an EMBL/GenBank/DDBJ whole genome shotgun (WGS) entry which is preliminary data.</text>
</comment>
<dbReference type="GO" id="GO:0042802">
    <property type="term" value="F:identical protein binding"/>
    <property type="evidence" value="ECO:0007669"/>
    <property type="project" value="TreeGrafter"/>
</dbReference>
<dbReference type="eggNOG" id="COG0363">
    <property type="taxonomic scope" value="Bacteria"/>
</dbReference>
<feature type="active site" description="Proton acceptor; for enolization step" evidence="4">
    <location>
        <position position="85"/>
    </location>
</feature>
<dbReference type="Proteomes" id="UP000016511">
    <property type="component" value="Unassembled WGS sequence"/>
</dbReference>
<evidence type="ECO:0000256" key="4">
    <source>
        <dbReference type="HAMAP-Rule" id="MF_01241"/>
    </source>
</evidence>
<dbReference type="InterPro" id="IPR004547">
    <property type="entry name" value="Glucosamine6P_isomerase"/>
</dbReference>
<gene>
    <name evidence="4" type="primary">nagB</name>
    <name evidence="6" type="ORF">HMPREF0083_04300</name>
</gene>
<dbReference type="NCBIfam" id="TIGR00502">
    <property type="entry name" value="nagB"/>
    <property type="match status" value="1"/>
</dbReference>
<dbReference type="HOGENOM" id="CLU_049611_1_1_9"/>
<dbReference type="GO" id="GO:0005737">
    <property type="term" value="C:cytoplasm"/>
    <property type="evidence" value="ECO:0007669"/>
    <property type="project" value="TreeGrafter"/>
</dbReference>
<reference evidence="6 7" key="1">
    <citation type="submission" date="2013-08" db="EMBL/GenBank/DDBJ databases">
        <authorList>
            <person name="Weinstock G."/>
            <person name="Sodergren E."/>
            <person name="Wylie T."/>
            <person name="Fulton L."/>
            <person name="Fulton R."/>
            <person name="Fronick C."/>
            <person name="O'Laughlin M."/>
            <person name="Godfrey J."/>
            <person name="Miner T."/>
            <person name="Herter B."/>
            <person name="Appelbaum E."/>
            <person name="Cordes M."/>
            <person name="Lek S."/>
            <person name="Wollam A."/>
            <person name="Pepin K.H."/>
            <person name="Palsikar V.B."/>
            <person name="Mitreva M."/>
            <person name="Wilson R.K."/>
        </authorList>
    </citation>
    <scope>NUCLEOTIDE SEQUENCE [LARGE SCALE GENOMIC DNA]</scope>
    <source>
        <strain evidence="6 7">ATCC 12856</strain>
    </source>
</reference>
<protein>
    <recommendedName>
        <fullName evidence="4">Glucosamine-6-phosphate deaminase</fullName>
        <ecNumber evidence="4">3.5.99.6</ecNumber>
    </recommendedName>
    <alternativeName>
        <fullName evidence="4">GlcN6P deaminase</fullName>
        <shortName evidence="4">GNPDA</shortName>
    </alternativeName>
    <alternativeName>
        <fullName evidence="4">Glucosamine-6-phosphate isomerase</fullName>
    </alternativeName>
</protein>
<dbReference type="FunFam" id="3.40.50.1360:FF:000003">
    <property type="entry name" value="Glucosamine-6-phosphate deaminase"/>
    <property type="match status" value="1"/>
</dbReference>
<evidence type="ECO:0000256" key="2">
    <source>
        <dbReference type="ARBA" id="ARBA00022801"/>
    </source>
</evidence>
<dbReference type="EMBL" id="AWSJ01000259">
    <property type="protein sequence ID" value="ERI07631.1"/>
    <property type="molecule type" value="Genomic_DNA"/>
</dbReference>
<accession>U1Y9Y5</accession>
<name>U1Y9Y5_ANEAE</name>
<feature type="active site" description="For ring-opening step" evidence="4">
    <location>
        <position position="161"/>
    </location>
</feature>
<dbReference type="InterPro" id="IPR006148">
    <property type="entry name" value="Glc/Gal-6P_isomerase"/>
</dbReference>
<dbReference type="HAMAP" id="MF_01241">
    <property type="entry name" value="GlcN6P_deamin"/>
    <property type="match status" value="1"/>
</dbReference>
<dbReference type="EC" id="3.5.99.6" evidence="4"/>
<dbReference type="InterPro" id="IPR018321">
    <property type="entry name" value="Glucosamine6P_isomerase_CS"/>
</dbReference>
<dbReference type="GO" id="GO:0006043">
    <property type="term" value="P:glucosamine catabolic process"/>
    <property type="evidence" value="ECO:0007669"/>
    <property type="project" value="TreeGrafter"/>
</dbReference>
<comment type="similarity">
    <text evidence="4">Belongs to the glucosamine/galactosamine-6-phosphate isomerase family. NagB subfamily.</text>
</comment>
<dbReference type="InterPro" id="IPR037171">
    <property type="entry name" value="NagB/RpiA_transferase-like"/>
</dbReference>
<dbReference type="UniPathway" id="UPA00629">
    <property type="reaction ID" value="UER00684"/>
</dbReference>
<dbReference type="Gene3D" id="3.40.50.1360">
    <property type="match status" value="1"/>
</dbReference>
<comment type="function">
    <text evidence="4">Catalyzes the reversible isomerization-deamination of glucosamine 6-phosphate (GlcN6P) to form fructose 6-phosphate (Fru6P) and ammonium ion.</text>
</comment>
<dbReference type="SUPFAM" id="SSF100950">
    <property type="entry name" value="NagB/RpiA/CoA transferase-like"/>
    <property type="match status" value="1"/>
</dbReference>
<evidence type="ECO:0000313" key="7">
    <source>
        <dbReference type="Proteomes" id="UP000016511"/>
    </source>
</evidence>